<name>A0A1H3PVN3_9FIRM</name>
<dbReference type="SUPFAM" id="SSF52833">
    <property type="entry name" value="Thioredoxin-like"/>
    <property type="match status" value="1"/>
</dbReference>
<sequence>MANVTIFTSNTCGYCTLAKDYLNEKGVSYEEKNIQTDPSARKELMQKGYMGVPVIIVNGEEIVGFDKARLEQLL</sequence>
<accession>A0A1H3PVN3</accession>
<dbReference type="Proteomes" id="UP000198625">
    <property type="component" value="Unassembled WGS sequence"/>
</dbReference>
<keyword evidence="3" id="KW-1185">Reference proteome</keyword>
<dbReference type="RefSeq" id="WP_091729785.1">
    <property type="nucleotide sequence ID" value="NZ_FNQE01000016.1"/>
</dbReference>
<evidence type="ECO:0000313" key="3">
    <source>
        <dbReference type="Proteomes" id="UP000198625"/>
    </source>
</evidence>
<dbReference type="PANTHER" id="PTHR34386:SF1">
    <property type="entry name" value="GLUTAREDOXIN-LIKE PROTEIN NRDH"/>
    <property type="match status" value="1"/>
</dbReference>
<gene>
    <name evidence="2" type="ORF">SAMN05660462_01671</name>
</gene>
<dbReference type="PANTHER" id="PTHR34386">
    <property type="entry name" value="GLUTAREDOXIN"/>
    <property type="match status" value="1"/>
</dbReference>
<dbReference type="PROSITE" id="PS51354">
    <property type="entry name" value="GLUTAREDOXIN_2"/>
    <property type="match status" value="1"/>
</dbReference>
<dbReference type="GO" id="GO:0045454">
    <property type="term" value="P:cell redox homeostasis"/>
    <property type="evidence" value="ECO:0007669"/>
    <property type="project" value="TreeGrafter"/>
</dbReference>
<dbReference type="OrthoDB" id="3174166at2"/>
<dbReference type="InterPro" id="IPR051548">
    <property type="entry name" value="Grx-like_ET"/>
</dbReference>
<reference evidence="2 3" key="1">
    <citation type="submission" date="2016-10" db="EMBL/GenBank/DDBJ databases">
        <authorList>
            <person name="de Groot N.N."/>
        </authorList>
    </citation>
    <scope>NUCLEOTIDE SEQUENCE [LARGE SCALE GENOMIC DNA]</scope>
    <source>
        <strain evidence="2 3">DSM 21650</strain>
    </source>
</reference>
<dbReference type="AlphaFoldDB" id="A0A1H3PVN3"/>
<evidence type="ECO:0000259" key="1">
    <source>
        <dbReference type="Pfam" id="PF00462"/>
    </source>
</evidence>
<protein>
    <submittedName>
        <fullName evidence="2">Glutaredoxin-like protein, YruB-family</fullName>
    </submittedName>
</protein>
<dbReference type="STRING" id="415015.SAMN05660462_01671"/>
<dbReference type="Gene3D" id="3.40.30.10">
    <property type="entry name" value="Glutaredoxin"/>
    <property type="match status" value="1"/>
</dbReference>
<dbReference type="InterPro" id="IPR002109">
    <property type="entry name" value="Glutaredoxin"/>
</dbReference>
<dbReference type="EMBL" id="FNQE01000016">
    <property type="protein sequence ID" value="SDZ04991.1"/>
    <property type="molecule type" value="Genomic_DNA"/>
</dbReference>
<organism evidence="2 3">
    <name type="scientific">Proteiniborus ethanoligenes</name>
    <dbReference type="NCBI Taxonomy" id="415015"/>
    <lineage>
        <taxon>Bacteria</taxon>
        <taxon>Bacillati</taxon>
        <taxon>Bacillota</taxon>
        <taxon>Clostridia</taxon>
        <taxon>Eubacteriales</taxon>
        <taxon>Proteiniborus</taxon>
    </lineage>
</organism>
<dbReference type="GO" id="GO:0009055">
    <property type="term" value="F:electron transfer activity"/>
    <property type="evidence" value="ECO:0007669"/>
    <property type="project" value="TreeGrafter"/>
</dbReference>
<dbReference type="CDD" id="cd02976">
    <property type="entry name" value="NrdH"/>
    <property type="match status" value="1"/>
</dbReference>
<evidence type="ECO:0000313" key="2">
    <source>
        <dbReference type="EMBL" id="SDZ04991.1"/>
    </source>
</evidence>
<feature type="domain" description="Glutaredoxin" evidence="1">
    <location>
        <begin position="4"/>
        <end position="62"/>
    </location>
</feature>
<proteinExistence type="predicted"/>
<dbReference type="Pfam" id="PF00462">
    <property type="entry name" value="Glutaredoxin"/>
    <property type="match status" value="1"/>
</dbReference>
<dbReference type="InterPro" id="IPR036249">
    <property type="entry name" value="Thioredoxin-like_sf"/>
</dbReference>